<feature type="domain" description="Ras-associating" evidence="3">
    <location>
        <begin position="171"/>
        <end position="257"/>
    </location>
</feature>
<dbReference type="InterPro" id="IPR039664">
    <property type="entry name" value="GRB/APBB1IP"/>
</dbReference>
<gene>
    <name evidence="4" type="ORF">NEZAVI_LOCUS5348</name>
</gene>
<reference evidence="4" key="1">
    <citation type="submission" date="2022-01" db="EMBL/GenBank/DDBJ databases">
        <authorList>
            <person name="King R."/>
        </authorList>
    </citation>
    <scope>NUCLEOTIDE SEQUENCE</scope>
</reference>
<evidence type="ECO:0000313" key="4">
    <source>
        <dbReference type="EMBL" id="CAH1394996.1"/>
    </source>
</evidence>
<dbReference type="GO" id="GO:0071944">
    <property type="term" value="C:cell periphery"/>
    <property type="evidence" value="ECO:0007669"/>
    <property type="project" value="UniProtKB-ARBA"/>
</dbReference>
<dbReference type="PROSITE" id="PS50200">
    <property type="entry name" value="RA"/>
    <property type="match status" value="1"/>
</dbReference>
<proteinExistence type="predicted"/>
<dbReference type="OrthoDB" id="6235964at2759"/>
<dbReference type="EMBL" id="OV725079">
    <property type="protein sequence ID" value="CAH1394996.1"/>
    <property type="molecule type" value="Genomic_DNA"/>
</dbReference>
<evidence type="ECO:0000259" key="3">
    <source>
        <dbReference type="PROSITE" id="PS50200"/>
    </source>
</evidence>
<dbReference type="SMART" id="SM00233">
    <property type="entry name" value="PH"/>
    <property type="match status" value="1"/>
</dbReference>
<feature type="domain" description="PH" evidence="2">
    <location>
        <begin position="294"/>
        <end position="407"/>
    </location>
</feature>
<accession>A0A9P0H3X2</accession>
<dbReference type="PANTHER" id="PTHR11243">
    <property type="entry name" value="GROWTH FACTOR RECEPTOR-BOUND PROTEIN"/>
    <property type="match status" value="1"/>
</dbReference>
<name>A0A9P0H3X2_NEZVI</name>
<evidence type="ECO:0000259" key="2">
    <source>
        <dbReference type="PROSITE" id="PS50003"/>
    </source>
</evidence>
<dbReference type="InterPro" id="IPR011993">
    <property type="entry name" value="PH-like_dom_sf"/>
</dbReference>
<dbReference type="InterPro" id="IPR001849">
    <property type="entry name" value="PH_domain"/>
</dbReference>
<feature type="region of interest" description="Disordered" evidence="1">
    <location>
        <begin position="563"/>
        <end position="590"/>
    </location>
</feature>
<keyword evidence="5" id="KW-1185">Reference proteome</keyword>
<protein>
    <submittedName>
        <fullName evidence="4">Uncharacterized protein</fullName>
    </submittedName>
</protein>
<dbReference type="InterPro" id="IPR039665">
    <property type="entry name" value="PH_APBB1IP"/>
</dbReference>
<evidence type="ECO:0000313" key="5">
    <source>
        <dbReference type="Proteomes" id="UP001152798"/>
    </source>
</evidence>
<dbReference type="PANTHER" id="PTHR11243:SF23">
    <property type="entry name" value="LD06925P"/>
    <property type="match status" value="1"/>
</dbReference>
<dbReference type="Gene3D" id="2.30.29.30">
    <property type="entry name" value="Pleckstrin-homology domain (PH domain)/Phosphotyrosine-binding domain (PTB)"/>
    <property type="match status" value="1"/>
</dbReference>
<dbReference type="Gene3D" id="3.10.20.90">
    <property type="entry name" value="Phosphatidylinositol 3-kinase Catalytic Subunit, Chain A, domain 1"/>
    <property type="match status" value="1"/>
</dbReference>
<dbReference type="CDD" id="cd01259">
    <property type="entry name" value="PH_APBB1IP"/>
    <property type="match status" value="1"/>
</dbReference>
<dbReference type="Proteomes" id="UP001152798">
    <property type="component" value="Chromosome 3"/>
</dbReference>
<organism evidence="4 5">
    <name type="scientific">Nezara viridula</name>
    <name type="common">Southern green stink bug</name>
    <name type="synonym">Cimex viridulus</name>
    <dbReference type="NCBI Taxonomy" id="85310"/>
    <lineage>
        <taxon>Eukaryota</taxon>
        <taxon>Metazoa</taxon>
        <taxon>Ecdysozoa</taxon>
        <taxon>Arthropoda</taxon>
        <taxon>Hexapoda</taxon>
        <taxon>Insecta</taxon>
        <taxon>Pterygota</taxon>
        <taxon>Neoptera</taxon>
        <taxon>Paraneoptera</taxon>
        <taxon>Hemiptera</taxon>
        <taxon>Heteroptera</taxon>
        <taxon>Panheteroptera</taxon>
        <taxon>Pentatomomorpha</taxon>
        <taxon>Pentatomoidea</taxon>
        <taxon>Pentatomidae</taxon>
        <taxon>Pentatominae</taxon>
        <taxon>Nezara</taxon>
    </lineage>
</organism>
<dbReference type="GO" id="GO:0048699">
    <property type="term" value="P:generation of neurons"/>
    <property type="evidence" value="ECO:0007669"/>
    <property type="project" value="UniProtKB-ARBA"/>
</dbReference>
<dbReference type="PROSITE" id="PS50003">
    <property type="entry name" value="PH_DOMAIN"/>
    <property type="match status" value="1"/>
</dbReference>
<dbReference type="AlphaFoldDB" id="A0A9P0H3X2"/>
<evidence type="ECO:0000256" key="1">
    <source>
        <dbReference type="SAM" id="MobiDB-lite"/>
    </source>
</evidence>
<dbReference type="InterPro" id="IPR029071">
    <property type="entry name" value="Ubiquitin-like_domsf"/>
</dbReference>
<dbReference type="SUPFAM" id="SSF54236">
    <property type="entry name" value="Ubiquitin-like"/>
    <property type="match status" value="1"/>
</dbReference>
<feature type="region of interest" description="Disordered" evidence="1">
    <location>
        <begin position="91"/>
        <end position="127"/>
    </location>
</feature>
<dbReference type="GO" id="GO:0007165">
    <property type="term" value="P:signal transduction"/>
    <property type="evidence" value="ECO:0007669"/>
    <property type="project" value="InterPro"/>
</dbReference>
<dbReference type="Pfam" id="PF00169">
    <property type="entry name" value="PH"/>
    <property type="match status" value="1"/>
</dbReference>
<sequence length="590" mass="65889">MDNQMTEDDGQEDPEALLNAWLGELDTLTMGLDKTSNASLSPMRPLSSDLNGPRIDSFRLSMANMEDTQDVDLDAILGELCALESQYEEAIQTSTKTNETRKDTGRRLSGSTRTHSPDNDSAFSDSVSLLSSESSASSGRNDISQIENIGAASKAEKIRLAMQKIKEASVKKIFIKVFNDDGSVKSLLVDESMTCGYVTRLLAEKNHQPFDQYSSLVEFLPELNMERVYEEHEILVTELMRWSYWSKNRLHFTRRPERNLLFTSPQLVTGIHVEISRSASSVDVLEEFFSGAGVPSVEGPLYIKSDSKKGWKRYHCILRSSGLYYWPKEKAKSSSKDLVCLATFDVNHVYYGVGWKKRFKAPTDYCFGLKHPSLQEPPKSGKYIRCLCAEDQVSLHRWVTAIRVAKFGRQLLDNYREIIDIPPPPIPASVLSSAGSDSGSSSGVDAGFEAETFPSGTIKRKPAKIPLTSTTRALKSNAIGEDEFYDLPPPPPELLTDCPTPSEIGTVETDPAFLQDLHRVVRSKWQVAQKCKLESLSPHQVLGFRYYDSKVETTQQWVEDHYGGSQGMKKIPPPPPPRAVTTVLTSVPRR</sequence>
<dbReference type="SUPFAM" id="SSF50729">
    <property type="entry name" value="PH domain-like"/>
    <property type="match status" value="1"/>
</dbReference>
<dbReference type="Pfam" id="PF21989">
    <property type="entry name" value="RA_2"/>
    <property type="match status" value="1"/>
</dbReference>
<dbReference type="InterPro" id="IPR000159">
    <property type="entry name" value="RA_dom"/>
</dbReference>